<evidence type="ECO:0000313" key="4">
    <source>
        <dbReference type="Proteomes" id="UP000507470"/>
    </source>
</evidence>
<feature type="domain" description="C2H2-type" evidence="2">
    <location>
        <begin position="10"/>
        <end position="31"/>
    </location>
</feature>
<dbReference type="Proteomes" id="UP000507470">
    <property type="component" value="Unassembled WGS sequence"/>
</dbReference>
<protein>
    <recommendedName>
        <fullName evidence="2">C2H2-type domain-containing protein</fullName>
    </recommendedName>
</protein>
<dbReference type="PROSITE" id="PS00028">
    <property type="entry name" value="ZINC_FINGER_C2H2_1"/>
    <property type="match status" value="1"/>
</dbReference>
<evidence type="ECO:0000313" key="3">
    <source>
        <dbReference type="EMBL" id="CAC5406760.1"/>
    </source>
</evidence>
<feature type="region of interest" description="Disordered" evidence="1">
    <location>
        <begin position="128"/>
        <end position="184"/>
    </location>
</feature>
<dbReference type="AlphaFoldDB" id="A0A6J8DID1"/>
<accession>A0A6J8DID1</accession>
<keyword evidence="4" id="KW-1185">Reference proteome</keyword>
<gene>
    <name evidence="3" type="ORF">MCOR_40303</name>
</gene>
<reference evidence="3 4" key="1">
    <citation type="submission" date="2020-06" db="EMBL/GenBank/DDBJ databases">
        <authorList>
            <person name="Li R."/>
            <person name="Bekaert M."/>
        </authorList>
    </citation>
    <scope>NUCLEOTIDE SEQUENCE [LARGE SCALE GENOMIC DNA]</scope>
    <source>
        <strain evidence="4">wild</strain>
    </source>
</reference>
<proteinExistence type="predicted"/>
<dbReference type="InterPro" id="IPR013087">
    <property type="entry name" value="Znf_C2H2_type"/>
</dbReference>
<evidence type="ECO:0000256" key="1">
    <source>
        <dbReference type="SAM" id="MobiDB-lite"/>
    </source>
</evidence>
<dbReference type="EMBL" id="CACVKT020007264">
    <property type="protein sequence ID" value="CAC5406760.1"/>
    <property type="molecule type" value="Genomic_DNA"/>
</dbReference>
<dbReference type="OrthoDB" id="6106975at2759"/>
<evidence type="ECO:0000259" key="2">
    <source>
        <dbReference type="PROSITE" id="PS00028"/>
    </source>
</evidence>
<feature type="compositionally biased region" description="Basic and acidic residues" evidence="1">
    <location>
        <begin position="128"/>
        <end position="142"/>
    </location>
</feature>
<sequence>MDKGGNNFHCVKCKMAYLTFDQMYDHIKKFHVNDLLSGLSHLKEPEQEKPKIEEATSSYDNDIQMEESLHEIEKSPEIDPMSKIISQRKNYAEILRKHFYGKKSVKDIITEKQHSEGKACLEQLLLGGKKEEPKTEKTEPMDTGRPLSLKDLLMPSTSTASPDTMIQPTPIKTTTHTPVSDDSDTVDDKVVVLQISQMENLLTNNLLKLYEEEAEEMAARPATPKLFSSRSSIDEEATKIHQEGLKITDVTEGEGSEEMPKVRMREAAIDKDRHDEIMKEEFPYTINVSGVHPKYKHRRLSTIDADKIRKQKVVTLSSMPTRQKDEFGPSTSQVRGVYVPKVKKEVEYDSEEECYFYVESDHQKKDPDQEKRDEQIRAVLDAKFGDVSVSRKVDPYFEYLWKQSFDVKDHLWDSSDATEVFKAHAWSNPRFEN</sequence>
<organism evidence="3 4">
    <name type="scientific">Mytilus coruscus</name>
    <name type="common">Sea mussel</name>
    <dbReference type="NCBI Taxonomy" id="42192"/>
    <lineage>
        <taxon>Eukaryota</taxon>
        <taxon>Metazoa</taxon>
        <taxon>Spiralia</taxon>
        <taxon>Lophotrochozoa</taxon>
        <taxon>Mollusca</taxon>
        <taxon>Bivalvia</taxon>
        <taxon>Autobranchia</taxon>
        <taxon>Pteriomorphia</taxon>
        <taxon>Mytilida</taxon>
        <taxon>Mytiloidea</taxon>
        <taxon>Mytilidae</taxon>
        <taxon>Mytilinae</taxon>
        <taxon>Mytilus</taxon>
    </lineage>
</organism>
<feature type="compositionally biased region" description="Polar residues" evidence="1">
    <location>
        <begin position="155"/>
        <end position="172"/>
    </location>
</feature>
<name>A0A6J8DID1_MYTCO</name>